<dbReference type="Gene3D" id="1.10.357.10">
    <property type="entry name" value="Tetracycline Repressor, domain 2"/>
    <property type="match status" value="1"/>
</dbReference>
<dbReference type="InterPro" id="IPR009057">
    <property type="entry name" value="Homeodomain-like_sf"/>
</dbReference>
<dbReference type="PRINTS" id="PR00455">
    <property type="entry name" value="HTHTETR"/>
</dbReference>
<evidence type="ECO:0000256" key="4">
    <source>
        <dbReference type="ARBA" id="ARBA00023163"/>
    </source>
</evidence>
<dbReference type="RefSeq" id="WP_090353499.1">
    <property type="nucleotide sequence ID" value="NZ_FMUB01000001.1"/>
</dbReference>
<feature type="domain" description="HTH tetR-type" evidence="6">
    <location>
        <begin position="17"/>
        <end position="77"/>
    </location>
</feature>
<dbReference type="InterPro" id="IPR036271">
    <property type="entry name" value="Tet_transcr_reg_TetR-rel_C_sf"/>
</dbReference>
<dbReference type="PANTHER" id="PTHR30055">
    <property type="entry name" value="HTH-TYPE TRANSCRIPTIONAL REGULATOR RUTR"/>
    <property type="match status" value="1"/>
</dbReference>
<evidence type="ECO:0000256" key="1">
    <source>
        <dbReference type="ARBA" id="ARBA00022491"/>
    </source>
</evidence>
<keyword evidence="3 5" id="KW-0238">DNA-binding</keyword>
<keyword evidence="2" id="KW-0805">Transcription regulation</keyword>
<dbReference type="SUPFAM" id="SSF46689">
    <property type="entry name" value="Homeodomain-like"/>
    <property type="match status" value="1"/>
</dbReference>
<dbReference type="EMBL" id="FMUB01000001">
    <property type="protein sequence ID" value="SCX02778.1"/>
    <property type="molecule type" value="Genomic_DNA"/>
</dbReference>
<evidence type="ECO:0000256" key="2">
    <source>
        <dbReference type="ARBA" id="ARBA00023015"/>
    </source>
</evidence>
<dbReference type="GO" id="GO:0000976">
    <property type="term" value="F:transcription cis-regulatory region binding"/>
    <property type="evidence" value="ECO:0007669"/>
    <property type="project" value="TreeGrafter"/>
</dbReference>
<proteinExistence type="predicted"/>
<dbReference type="InterPro" id="IPR039538">
    <property type="entry name" value="BetI_C"/>
</dbReference>
<accession>A0A1G4V865</accession>
<gene>
    <name evidence="7" type="ORF">SAMN02799620_00482</name>
</gene>
<dbReference type="PROSITE" id="PS50977">
    <property type="entry name" value="HTH_TETR_2"/>
    <property type="match status" value="1"/>
</dbReference>
<evidence type="ECO:0000313" key="8">
    <source>
        <dbReference type="Proteomes" id="UP000199707"/>
    </source>
</evidence>
<keyword evidence="4" id="KW-0804">Transcription</keyword>
<dbReference type="InterPro" id="IPR050109">
    <property type="entry name" value="HTH-type_TetR-like_transc_reg"/>
</dbReference>
<protein>
    <submittedName>
        <fullName evidence="7">Transcriptional regulator, TetR family</fullName>
    </submittedName>
</protein>
<dbReference type="InterPro" id="IPR001647">
    <property type="entry name" value="HTH_TetR"/>
</dbReference>
<dbReference type="PANTHER" id="PTHR30055:SF234">
    <property type="entry name" value="HTH-TYPE TRANSCRIPTIONAL REGULATOR BETI"/>
    <property type="match status" value="1"/>
</dbReference>
<dbReference type="GO" id="GO:0003700">
    <property type="term" value="F:DNA-binding transcription factor activity"/>
    <property type="evidence" value="ECO:0007669"/>
    <property type="project" value="TreeGrafter"/>
</dbReference>
<organism evidence="7 8">
    <name type="scientific">Mycolicibacterium fluoranthenivorans</name>
    <dbReference type="NCBI Taxonomy" id="258505"/>
    <lineage>
        <taxon>Bacteria</taxon>
        <taxon>Bacillati</taxon>
        <taxon>Actinomycetota</taxon>
        <taxon>Actinomycetes</taxon>
        <taxon>Mycobacteriales</taxon>
        <taxon>Mycobacteriaceae</taxon>
        <taxon>Mycolicibacterium</taxon>
    </lineage>
</organism>
<evidence type="ECO:0000256" key="5">
    <source>
        <dbReference type="PROSITE-ProRule" id="PRU00335"/>
    </source>
</evidence>
<dbReference type="SUPFAM" id="SSF48498">
    <property type="entry name" value="Tetracyclin repressor-like, C-terminal domain"/>
    <property type="match status" value="1"/>
</dbReference>
<reference evidence="8" key="1">
    <citation type="submission" date="2016-10" db="EMBL/GenBank/DDBJ databases">
        <authorList>
            <person name="Varghese N."/>
            <person name="Submissions S."/>
        </authorList>
    </citation>
    <scope>NUCLEOTIDE SEQUENCE [LARGE SCALE GENOMIC DNA]</scope>
    <source>
        <strain evidence="8">UNC267MFSha1.1M11</strain>
    </source>
</reference>
<dbReference type="Pfam" id="PF00440">
    <property type="entry name" value="TetR_N"/>
    <property type="match status" value="1"/>
</dbReference>
<dbReference type="AlphaFoldDB" id="A0A1G4V865"/>
<evidence type="ECO:0000259" key="6">
    <source>
        <dbReference type="PROSITE" id="PS50977"/>
    </source>
</evidence>
<sequence length="214" mass="23727">MTSDATPRRLTRAESRERTRRQLLEAAADIFARRGYAAASVEEIAESAGFSVGAVYSNFANKDELFAALMTDRAVNHMDEVADIFDSAEALSQDPLQGLGRMLIAISDKDLHVAVLKTEFWLHAVRNPELMRIEADASARTLTAVREILTGVLDRNDVDQSVVSVDDFATVTLALFGGLIRQRRTDPSRVSDDMFGQAIRWLIAGMPKNSDRRQ</sequence>
<dbReference type="Pfam" id="PF13977">
    <property type="entry name" value="TetR_C_6"/>
    <property type="match status" value="1"/>
</dbReference>
<name>A0A1G4V865_9MYCO</name>
<evidence type="ECO:0000313" key="7">
    <source>
        <dbReference type="EMBL" id="SCX02778.1"/>
    </source>
</evidence>
<dbReference type="Proteomes" id="UP000199707">
    <property type="component" value="Unassembled WGS sequence"/>
</dbReference>
<dbReference type="STRING" id="1502745.SAMN02799620_00482"/>
<feature type="DNA-binding region" description="H-T-H motif" evidence="5">
    <location>
        <begin position="40"/>
        <end position="59"/>
    </location>
</feature>
<evidence type="ECO:0000256" key="3">
    <source>
        <dbReference type="ARBA" id="ARBA00023125"/>
    </source>
</evidence>
<keyword evidence="1" id="KW-0678">Repressor</keyword>